<sequence length="790" mass="87495">MKRKIMIIISCFFVFFGALSSAASADPMVKKYIPLWNYDYEGNTLSGYIPAIDKDVNGNLWKLTGWKSVFGFPDGKTSTINNYDVFNVKNSPGEDFDKENGFGLVYKSAASFGTLFDAIMGNNLTVSSKQLKYYRDNFMLSADDAIFKVGHPFFYKLENYYSFIRTSGIVQRLGMKFVNVEKTSETERTAYYSGSPWPELNIVLGNNLTINFTASGYSERNVRVIATPKGAFPNLSSVVSLTDGKLINTTEETLSKTLNVKAQDISKVLGKDIDVIVEDGYGRTVIKSLTLPDDTPMDYVPTELSLTDGGQLWAKVRYTGEDFISSDSVNAAGIPNTVEIKMGGTVTGEFTMYSNQTQLPQTITNGTTLSFFLGKIDVGKKPGKYYIKAKATINNPNHQNRALESPAMAYLNNEISGEWLIEIAEPSNDLVAQSVTATPSTLEVGESATISAKIKNIGEDAVPNVRIRFYENGNQIYEARKDLLANQIATVGGFNWLGGEGVHNITVQVDPLSEVEDKDRSNNIASTGCSITGGSGDNEGNCTPKLDGNWDVTYSLITGYHTKSSYYSWLDEKKQIHYTYYNYTDYNDPIWENRSVSYHEGLKVTSTVTTKQGIATDLNRPKDSDRESRGSWEIIPYANKSSKNPDLITRAGYGVEVKVNTDYSNDWETKVPVGLNNTAQPIGGIFNGPSALYAKIYDTRGNLVKTIQMEKTSGNNNTATWELPVQTVRSDSGKIYNDRKFFTAVNSPNGFYTIKIYSSDSGMTGLKVCFEKKIEIYGSMYDDVQNLKGN</sequence>
<keyword evidence="4" id="KW-1185">Reference proteome</keyword>
<evidence type="ECO:0000313" key="3">
    <source>
        <dbReference type="EMBL" id="NOU80780.1"/>
    </source>
</evidence>
<dbReference type="InterPro" id="IPR013783">
    <property type="entry name" value="Ig-like_fold"/>
</dbReference>
<feature type="chain" id="PRO_5045107042" description="CARDB domain-containing protein" evidence="1">
    <location>
        <begin position="26"/>
        <end position="790"/>
    </location>
</feature>
<dbReference type="RefSeq" id="WP_171718377.1">
    <property type="nucleotide sequence ID" value="NZ_WHOB01000058.1"/>
</dbReference>
<dbReference type="Proteomes" id="UP000596857">
    <property type="component" value="Unassembled WGS sequence"/>
</dbReference>
<name>A0ABX1YLZ4_9BACL</name>
<gene>
    <name evidence="3" type="ORF">GC101_18115</name>
</gene>
<comment type="caution">
    <text evidence="3">The sequence shown here is derived from an EMBL/GenBank/DDBJ whole genome shotgun (WGS) entry which is preliminary data.</text>
</comment>
<proteinExistence type="predicted"/>
<feature type="domain" description="CARDB" evidence="2">
    <location>
        <begin position="428"/>
        <end position="526"/>
    </location>
</feature>
<reference evidence="3 4" key="1">
    <citation type="submission" date="2019-10" db="EMBL/GenBank/DDBJ databases">
        <title>Description of Paenibacillus terricola sp. nov.</title>
        <authorList>
            <person name="Carlier A."/>
            <person name="Qi S."/>
        </authorList>
    </citation>
    <scope>NUCLEOTIDE SEQUENCE [LARGE SCALE GENOMIC DNA]</scope>
    <source>
        <strain evidence="3 4">LMG 31459</strain>
    </source>
</reference>
<dbReference type="InterPro" id="IPR011635">
    <property type="entry name" value="CARDB"/>
</dbReference>
<evidence type="ECO:0000256" key="1">
    <source>
        <dbReference type="SAM" id="SignalP"/>
    </source>
</evidence>
<feature type="signal peptide" evidence="1">
    <location>
        <begin position="1"/>
        <end position="25"/>
    </location>
</feature>
<accession>A0ABX1YLZ4</accession>
<dbReference type="Gene3D" id="2.60.40.10">
    <property type="entry name" value="Immunoglobulins"/>
    <property type="match status" value="1"/>
</dbReference>
<dbReference type="Pfam" id="PF07705">
    <property type="entry name" value="CARDB"/>
    <property type="match status" value="1"/>
</dbReference>
<evidence type="ECO:0000259" key="2">
    <source>
        <dbReference type="Pfam" id="PF07705"/>
    </source>
</evidence>
<evidence type="ECO:0000313" key="4">
    <source>
        <dbReference type="Proteomes" id="UP000596857"/>
    </source>
</evidence>
<dbReference type="EMBL" id="WHOB01000058">
    <property type="protein sequence ID" value="NOU80780.1"/>
    <property type="molecule type" value="Genomic_DNA"/>
</dbReference>
<keyword evidence="1" id="KW-0732">Signal</keyword>
<protein>
    <recommendedName>
        <fullName evidence="2">CARDB domain-containing protein</fullName>
    </recommendedName>
</protein>
<organism evidence="3 4">
    <name type="scientific">Paenibacillus phytohabitans</name>
    <dbReference type="NCBI Taxonomy" id="2654978"/>
    <lineage>
        <taxon>Bacteria</taxon>
        <taxon>Bacillati</taxon>
        <taxon>Bacillota</taxon>
        <taxon>Bacilli</taxon>
        <taxon>Bacillales</taxon>
        <taxon>Paenibacillaceae</taxon>
        <taxon>Paenibacillus</taxon>
    </lineage>
</organism>